<dbReference type="PANTHER" id="PTHR43047">
    <property type="entry name" value="TWO-COMPONENT HISTIDINE PROTEIN KINASE"/>
    <property type="match status" value="1"/>
</dbReference>
<evidence type="ECO:0000256" key="4">
    <source>
        <dbReference type="ARBA" id="ARBA00022777"/>
    </source>
</evidence>
<protein>
    <recommendedName>
        <fullName evidence="2">histidine kinase</fullName>
        <ecNumber evidence="2">2.7.13.3</ecNumber>
    </recommendedName>
</protein>
<organism evidence="6 7">
    <name type="scientific">Sphaeroforma arctica JP610</name>
    <dbReference type="NCBI Taxonomy" id="667725"/>
    <lineage>
        <taxon>Eukaryota</taxon>
        <taxon>Ichthyosporea</taxon>
        <taxon>Ichthyophonida</taxon>
        <taxon>Sphaeroforma</taxon>
    </lineage>
</organism>
<dbReference type="GeneID" id="25915758"/>
<dbReference type="AlphaFoldDB" id="A0A0L0F7U4"/>
<dbReference type="STRING" id="667725.A0A0L0F7U4"/>
<comment type="catalytic activity">
    <reaction evidence="1">
        <text>ATP + protein L-histidine = ADP + protein N-phospho-L-histidine.</text>
        <dbReference type="EC" id="2.7.13.3"/>
    </reaction>
</comment>
<dbReference type="InterPro" id="IPR003661">
    <property type="entry name" value="HisK_dim/P_dom"/>
</dbReference>
<dbReference type="InterPro" id="IPR036097">
    <property type="entry name" value="HisK_dim/P_sf"/>
</dbReference>
<keyword evidence="4" id="KW-0418">Kinase</keyword>
<proteinExistence type="predicted"/>
<dbReference type="PANTHER" id="PTHR43047:SF72">
    <property type="entry name" value="OSMOSENSING HISTIDINE PROTEIN KINASE SLN1"/>
    <property type="match status" value="1"/>
</dbReference>
<dbReference type="EC" id="2.7.13.3" evidence="2"/>
<dbReference type="SUPFAM" id="SSF47384">
    <property type="entry name" value="Homodimeric domain of signal transducing histidine kinase"/>
    <property type="match status" value="1"/>
</dbReference>
<evidence type="ECO:0000259" key="5">
    <source>
        <dbReference type="Pfam" id="PF00512"/>
    </source>
</evidence>
<keyword evidence="3" id="KW-0808">Transferase</keyword>
<dbReference type="RefSeq" id="XP_014146095.1">
    <property type="nucleotide sequence ID" value="XM_014290620.1"/>
</dbReference>
<dbReference type="Proteomes" id="UP000054560">
    <property type="component" value="Unassembled WGS sequence"/>
</dbReference>
<dbReference type="GO" id="GO:0005886">
    <property type="term" value="C:plasma membrane"/>
    <property type="evidence" value="ECO:0007669"/>
    <property type="project" value="TreeGrafter"/>
</dbReference>
<keyword evidence="7" id="KW-1185">Reference proteome</keyword>
<evidence type="ECO:0000256" key="3">
    <source>
        <dbReference type="ARBA" id="ARBA00022679"/>
    </source>
</evidence>
<feature type="domain" description="Signal transduction histidine kinase dimerisation/phosphoacceptor" evidence="5">
    <location>
        <begin position="85"/>
        <end position="113"/>
    </location>
</feature>
<dbReference type="OrthoDB" id="303614at2759"/>
<dbReference type="CDD" id="cd00082">
    <property type="entry name" value="HisKA"/>
    <property type="match status" value="1"/>
</dbReference>
<feature type="non-terminal residue" evidence="6">
    <location>
        <position position="114"/>
    </location>
</feature>
<name>A0A0L0F7U4_9EUKA</name>
<dbReference type="Gene3D" id="1.10.287.130">
    <property type="match status" value="1"/>
</dbReference>
<dbReference type="GO" id="GO:0009927">
    <property type="term" value="F:histidine phosphotransfer kinase activity"/>
    <property type="evidence" value="ECO:0007669"/>
    <property type="project" value="TreeGrafter"/>
</dbReference>
<gene>
    <name evidence="6" type="ORF">SARC_15254</name>
</gene>
<sequence>MRLMDQNDEIATHTAKLFAQELESFEKNGTVTVDGHTMHLTVSASPCPVRRGTGILFAIENFTKQYYYQKALKDAIGQAERANKAKTKFLGHMTHELRTPLSGVIGIVDLIMDT</sequence>
<evidence type="ECO:0000256" key="2">
    <source>
        <dbReference type="ARBA" id="ARBA00012438"/>
    </source>
</evidence>
<dbReference type="EMBL" id="KQ247426">
    <property type="protein sequence ID" value="KNC72193.1"/>
    <property type="molecule type" value="Genomic_DNA"/>
</dbReference>
<reference evidence="6 7" key="1">
    <citation type="submission" date="2011-02" db="EMBL/GenBank/DDBJ databases">
        <title>The Genome Sequence of Sphaeroforma arctica JP610.</title>
        <authorList>
            <consortium name="The Broad Institute Genome Sequencing Platform"/>
            <person name="Russ C."/>
            <person name="Cuomo C."/>
            <person name="Young S.K."/>
            <person name="Zeng Q."/>
            <person name="Gargeya S."/>
            <person name="Alvarado L."/>
            <person name="Berlin A."/>
            <person name="Chapman S.B."/>
            <person name="Chen Z."/>
            <person name="Freedman E."/>
            <person name="Gellesch M."/>
            <person name="Goldberg J."/>
            <person name="Griggs A."/>
            <person name="Gujja S."/>
            <person name="Heilman E."/>
            <person name="Heiman D."/>
            <person name="Howarth C."/>
            <person name="Mehta T."/>
            <person name="Neiman D."/>
            <person name="Pearson M."/>
            <person name="Roberts A."/>
            <person name="Saif S."/>
            <person name="Shea T."/>
            <person name="Shenoy N."/>
            <person name="Sisk P."/>
            <person name="Stolte C."/>
            <person name="Sykes S."/>
            <person name="White J."/>
            <person name="Yandava C."/>
            <person name="Burger G."/>
            <person name="Gray M.W."/>
            <person name="Holland P.W.H."/>
            <person name="King N."/>
            <person name="Lang F.B.F."/>
            <person name="Roger A.J."/>
            <person name="Ruiz-Trillo I."/>
            <person name="Haas B."/>
            <person name="Nusbaum C."/>
            <person name="Birren B."/>
        </authorList>
    </citation>
    <scope>NUCLEOTIDE SEQUENCE [LARGE SCALE GENOMIC DNA]</scope>
    <source>
        <strain evidence="6 7">JP610</strain>
    </source>
</reference>
<evidence type="ECO:0000256" key="1">
    <source>
        <dbReference type="ARBA" id="ARBA00000085"/>
    </source>
</evidence>
<accession>A0A0L0F7U4</accession>
<evidence type="ECO:0000313" key="6">
    <source>
        <dbReference type="EMBL" id="KNC72193.1"/>
    </source>
</evidence>
<dbReference type="GO" id="GO:0000155">
    <property type="term" value="F:phosphorelay sensor kinase activity"/>
    <property type="evidence" value="ECO:0007669"/>
    <property type="project" value="InterPro"/>
</dbReference>
<evidence type="ECO:0000313" key="7">
    <source>
        <dbReference type="Proteomes" id="UP000054560"/>
    </source>
</evidence>
<dbReference type="Pfam" id="PF00512">
    <property type="entry name" value="HisKA"/>
    <property type="match status" value="1"/>
</dbReference>